<comment type="caution">
    <text evidence="4">The sequence shown here is derived from an EMBL/GenBank/DDBJ whole genome shotgun (WGS) entry which is preliminary data.</text>
</comment>
<dbReference type="STRING" id="394096.DB31_2358"/>
<dbReference type="InterPro" id="IPR015943">
    <property type="entry name" value="WD40/YVTN_repeat-like_dom_sf"/>
</dbReference>
<protein>
    <submittedName>
        <fullName evidence="4">Uncharacterized protein</fullName>
    </submittedName>
</protein>
<accession>A0A085W8D3</accession>
<name>A0A085W8D3_9BACT</name>
<dbReference type="PROSITE" id="PS00678">
    <property type="entry name" value="WD_REPEATS_1"/>
    <property type="match status" value="1"/>
</dbReference>
<sequence>MQFARDGRMAAAGADGTVRIWEVESAREVRKLSGHTGAVRSAAWAPSDQRLATAGADGVRLWEISTGALLGEPSSVLETPSVSMRR</sequence>
<organism evidence="4 5">
    <name type="scientific">Hyalangium minutum</name>
    <dbReference type="NCBI Taxonomy" id="394096"/>
    <lineage>
        <taxon>Bacteria</taxon>
        <taxon>Pseudomonadati</taxon>
        <taxon>Myxococcota</taxon>
        <taxon>Myxococcia</taxon>
        <taxon>Myxococcales</taxon>
        <taxon>Cystobacterineae</taxon>
        <taxon>Archangiaceae</taxon>
        <taxon>Hyalangium</taxon>
    </lineage>
</organism>
<evidence type="ECO:0000313" key="4">
    <source>
        <dbReference type="EMBL" id="KFE63946.1"/>
    </source>
</evidence>
<dbReference type="Gene3D" id="2.130.10.10">
    <property type="entry name" value="YVTN repeat-like/Quinoprotein amine dehydrogenase"/>
    <property type="match status" value="1"/>
</dbReference>
<dbReference type="EMBL" id="JMCB01000015">
    <property type="protein sequence ID" value="KFE63946.1"/>
    <property type="molecule type" value="Genomic_DNA"/>
</dbReference>
<dbReference type="SMART" id="SM00320">
    <property type="entry name" value="WD40"/>
    <property type="match status" value="1"/>
</dbReference>
<dbReference type="PANTHER" id="PTHR19879">
    <property type="entry name" value="TRANSCRIPTION INITIATION FACTOR TFIID"/>
    <property type="match status" value="1"/>
</dbReference>
<feature type="repeat" description="WD" evidence="3">
    <location>
        <begin position="1"/>
        <end position="31"/>
    </location>
</feature>
<dbReference type="Pfam" id="PF00400">
    <property type="entry name" value="WD40"/>
    <property type="match status" value="2"/>
</dbReference>
<reference evidence="4 5" key="1">
    <citation type="submission" date="2014-04" db="EMBL/GenBank/DDBJ databases">
        <title>Genome assembly of Hyalangium minutum DSM 14724.</title>
        <authorList>
            <person name="Sharma G."/>
            <person name="Subramanian S."/>
        </authorList>
    </citation>
    <scope>NUCLEOTIDE SEQUENCE [LARGE SCALE GENOMIC DNA]</scope>
    <source>
        <strain evidence="4 5">DSM 14724</strain>
    </source>
</reference>
<dbReference type="InterPro" id="IPR036322">
    <property type="entry name" value="WD40_repeat_dom_sf"/>
</dbReference>
<feature type="repeat" description="WD" evidence="3">
    <location>
        <begin position="32"/>
        <end position="58"/>
    </location>
</feature>
<dbReference type="InterPro" id="IPR001680">
    <property type="entry name" value="WD40_rpt"/>
</dbReference>
<dbReference type="InterPro" id="IPR019775">
    <property type="entry name" value="WD40_repeat_CS"/>
</dbReference>
<evidence type="ECO:0000256" key="2">
    <source>
        <dbReference type="ARBA" id="ARBA00022737"/>
    </source>
</evidence>
<gene>
    <name evidence="4" type="ORF">DB31_2358</name>
</gene>
<keyword evidence="5" id="KW-1185">Reference proteome</keyword>
<dbReference type="AlphaFoldDB" id="A0A085W8D3"/>
<dbReference type="PANTHER" id="PTHR19879:SF9">
    <property type="entry name" value="TRANSCRIPTION INITIATION FACTOR TFIID SUBUNIT 5"/>
    <property type="match status" value="1"/>
</dbReference>
<evidence type="ECO:0000313" key="5">
    <source>
        <dbReference type="Proteomes" id="UP000028725"/>
    </source>
</evidence>
<dbReference type="Proteomes" id="UP000028725">
    <property type="component" value="Unassembled WGS sequence"/>
</dbReference>
<proteinExistence type="predicted"/>
<dbReference type="PROSITE" id="PS50082">
    <property type="entry name" value="WD_REPEATS_2"/>
    <property type="match status" value="2"/>
</dbReference>
<evidence type="ECO:0000256" key="1">
    <source>
        <dbReference type="ARBA" id="ARBA00022574"/>
    </source>
</evidence>
<keyword evidence="2" id="KW-0677">Repeat</keyword>
<evidence type="ECO:0000256" key="3">
    <source>
        <dbReference type="PROSITE-ProRule" id="PRU00221"/>
    </source>
</evidence>
<dbReference type="SUPFAM" id="SSF50978">
    <property type="entry name" value="WD40 repeat-like"/>
    <property type="match status" value="1"/>
</dbReference>
<keyword evidence="1 3" id="KW-0853">WD repeat</keyword>